<evidence type="ECO:0000313" key="2">
    <source>
        <dbReference type="Proteomes" id="UP000078046"/>
    </source>
</evidence>
<organism evidence="1 2">
    <name type="scientific">Intoshia linei</name>
    <dbReference type="NCBI Taxonomy" id="1819745"/>
    <lineage>
        <taxon>Eukaryota</taxon>
        <taxon>Metazoa</taxon>
        <taxon>Spiralia</taxon>
        <taxon>Lophotrochozoa</taxon>
        <taxon>Mesozoa</taxon>
        <taxon>Orthonectida</taxon>
        <taxon>Rhopaluridae</taxon>
        <taxon>Intoshia</taxon>
    </lineage>
</organism>
<dbReference type="EMBL" id="LWCA01000002">
    <property type="protein sequence ID" value="OAF72182.1"/>
    <property type="molecule type" value="Genomic_DNA"/>
</dbReference>
<sequence length="68" mass="8107">MHLRTDNVFMKFYEKSKLERTKDMNLKTYATQAVNKRFVEYLNELTKGDVGICILFNSVDMCLHTKRK</sequence>
<gene>
    <name evidence="1" type="ORF">A3Q56_00062</name>
</gene>
<protein>
    <submittedName>
        <fullName evidence="1">Uncharacterized protein</fullName>
    </submittedName>
</protein>
<name>A0A177BF32_9BILA</name>
<keyword evidence="2" id="KW-1185">Reference proteome</keyword>
<evidence type="ECO:0000313" key="1">
    <source>
        <dbReference type="EMBL" id="OAF72182.1"/>
    </source>
</evidence>
<reference evidence="1 2" key="1">
    <citation type="submission" date="2016-04" db="EMBL/GenBank/DDBJ databases">
        <title>The genome of Intoshia linei affirms orthonectids as highly simplified spiralians.</title>
        <authorList>
            <person name="Mikhailov K.V."/>
            <person name="Slusarev G.S."/>
            <person name="Nikitin M.A."/>
            <person name="Logacheva M.D."/>
            <person name="Penin A."/>
            <person name="Aleoshin V."/>
            <person name="Panchin Y.V."/>
        </authorList>
    </citation>
    <scope>NUCLEOTIDE SEQUENCE [LARGE SCALE GENOMIC DNA]</scope>
    <source>
        <strain evidence="1">Intl2013</strain>
        <tissue evidence="1">Whole animal</tissue>
    </source>
</reference>
<dbReference type="AlphaFoldDB" id="A0A177BF32"/>
<dbReference type="Proteomes" id="UP000078046">
    <property type="component" value="Unassembled WGS sequence"/>
</dbReference>
<proteinExistence type="predicted"/>
<comment type="caution">
    <text evidence="1">The sequence shown here is derived from an EMBL/GenBank/DDBJ whole genome shotgun (WGS) entry which is preliminary data.</text>
</comment>
<accession>A0A177BF32</accession>